<feature type="region of interest" description="Disordered" evidence="7">
    <location>
        <begin position="118"/>
        <end position="154"/>
    </location>
</feature>
<dbReference type="SUPFAM" id="SSF54768">
    <property type="entry name" value="dsRNA-binding domain-like"/>
    <property type="match status" value="1"/>
</dbReference>
<dbReference type="GO" id="GO:0005524">
    <property type="term" value="F:ATP binding"/>
    <property type="evidence" value="ECO:0007669"/>
    <property type="project" value="UniProtKB-UniRule"/>
</dbReference>
<feature type="domain" description="DRBM" evidence="9">
    <location>
        <begin position="55"/>
        <end position="123"/>
    </location>
</feature>
<dbReference type="Pfam" id="PF00035">
    <property type="entry name" value="dsrm"/>
    <property type="match status" value="1"/>
</dbReference>
<evidence type="ECO:0000256" key="1">
    <source>
        <dbReference type="ARBA" id="ARBA00022679"/>
    </source>
</evidence>
<dbReference type="GO" id="GO:0005737">
    <property type="term" value="C:cytoplasm"/>
    <property type="evidence" value="ECO:0007669"/>
    <property type="project" value="TreeGrafter"/>
</dbReference>
<dbReference type="SUPFAM" id="SSF56112">
    <property type="entry name" value="Protein kinase-like (PK-like)"/>
    <property type="match status" value="1"/>
</dbReference>
<evidence type="ECO:0000256" key="6">
    <source>
        <dbReference type="PROSITE-ProRule" id="PRU10141"/>
    </source>
</evidence>
<protein>
    <recommendedName>
        <fullName evidence="12">Protein kinase domain-containing protein</fullName>
    </recommendedName>
</protein>
<dbReference type="Gene3D" id="3.30.160.20">
    <property type="match status" value="1"/>
</dbReference>
<evidence type="ECO:0000256" key="5">
    <source>
        <dbReference type="PROSITE-ProRule" id="PRU00266"/>
    </source>
</evidence>
<dbReference type="STRING" id="8167.A0A484CAP5"/>
<evidence type="ECO:0000256" key="2">
    <source>
        <dbReference type="ARBA" id="ARBA00022741"/>
    </source>
</evidence>
<keyword evidence="3" id="KW-0418">Kinase</keyword>
<dbReference type="InterPro" id="IPR011009">
    <property type="entry name" value="Kinase-like_dom_sf"/>
</dbReference>
<evidence type="ECO:0008006" key="12">
    <source>
        <dbReference type="Google" id="ProtNLM"/>
    </source>
</evidence>
<dbReference type="InterPro" id="IPR000719">
    <property type="entry name" value="Prot_kinase_dom"/>
</dbReference>
<name>A0A484CAP5_PERFV</name>
<feature type="domain" description="Protein kinase" evidence="8">
    <location>
        <begin position="161"/>
        <end position="278"/>
    </location>
</feature>
<comment type="caution">
    <text evidence="10">The sequence shown here is derived from an EMBL/GenBank/DDBJ whole genome shotgun (WGS) entry which is preliminary data.</text>
</comment>
<dbReference type="PANTHER" id="PTHR11042">
    <property type="entry name" value="EUKARYOTIC TRANSLATION INITIATION FACTOR 2-ALPHA KINASE EIF2-ALPHA KINASE -RELATED"/>
    <property type="match status" value="1"/>
</dbReference>
<accession>A0A484CAP5</accession>
<gene>
    <name evidence="10" type="ORF">EPR50_G00176500</name>
</gene>
<keyword evidence="2 6" id="KW-0547">Nucleotide-binding</keyword>
<feature type="binding site" evidence="6">
    <location>
        <position position="190"/>
    </location>
    <ligand>
        <name>ATP</name>
        <dbReference type="ChEBI" id="CHEBI:30616"/>
    </ligand>
</feature>
<keyword evidence="5" id="KW-0694">RNA-binding</keyword>
<keyword evidence="11" id="KW-1185">Reference proteome</keyword>
<evidence type="ECO:0000259" key="9">
    <source>
        <dbReference type="PROSITE" id="PS50137"/>
    </source>
</evidence>
<keyword evidence="4 6" id="KW-0067">ATP-binding</keyword>
<evidence type="ECO:0000313" key="11">
    <source>
        <dbReference type="Proteomes" id="UP000295070"/>
    </source>
</evidence>
<evidence type="ECO:0000259" key="8">
    <source>
        <dbReference type="PROSITE" id="PS50011"/>
    </source>
</evidence>
<dbReference type="PROSITE" id="PS50011">
    <property type="entry name" value="PROTEIN_KINASE_DOM"/>
    <property type="match status" value="1"/>
</dbReference>
<dbReference type="InterPro" id="IPR050339">
    <property type="entry name" value="CC_SR_Kinase"/>
</dbReference>
<evidence type="ECO:0000256" key="7">
    <source>
        <dbReference type="SAM" id="MobiDB-lite"/>
    </source>
</evidence>
<evidence type="ECO:0000256" key="3">
    <source>
        <dbReference type="ARBA" id="ARBA00022777"/>
    </source>
</evidence>
<dbReference type="AlphaFoldDB" id="A0A484CAP5"/>
<proteinExistence type="predicted"/>
<dbReference type="GO" id="GO:0004694">
    <property type="term" value="F:eukaryotic translation initiation factor 2alpha kinase activity"/>
    <property type="evidence" value="ECO:0007669"/>
    <property type="project" value="TreeGrafter"/>
</dbReference>
<dbReference type="InterPro" id="IPR017441">
    <property type="entry name" value="Protein_kinase_ATP_BS"/>
</dbReference>
<dbReference type="Gene3D" id="3.30.200.20">
    <property type="entry name" value="Phosphorylase Kinase, domain 1"/>
    <property type="match status" value="1"/>
</dbReference>
<sequence length="278" mass="31763">MCSSNSSFVFKPGEEKYRCASSQPEEKLDQNESDICEKTKSLSVITKDEGFTEANFIGLLDQYCAKTDLIHNYILENKCSSSHNPQFFYKLVIDNKEYPVGEGKSAMEAKQNAAQLASSALQEQTDWDSKDAVVPKEGNTGNRPSEKTSTQSESSRFKSDFDCEVVLGKGAFGQVHKAKHKLTKKDYAVKIVRFKEVEKALREVLWKIPTGHERVVVWPDIRKQRFPQGFRHSFPDEYFIIRSTLCVKPEERPEASKLKTNLERLKTEEIMRRSMSSV</sequence>
<dbReference type="InterPro" id="IPR014720">
    <property type="entry name" value="dsRBD_dom"/>
</dbReference>
<organism evidence="10 11">
    <name type="scientific">Perca flavescens</name>
    <name type="common">American yellow perch</name>
    <name type="synonym">Morone flavescens</name>
    <dbReference type="NCBI Taxonomy" id="8167"/>
    <lineage>
        <taxon>Eukaryota</taxon>
        <taxon>Metazoa</taxon>
        <taxon>Chordata</taxon>
        <taxon>Craniata</taxon>
        <taxon>Vertebrata</taxon>
        <taxon>Euteleostomi</taxon>
        <taxon>Actinopterygii</taxon>
        <taxon>Neopterygii</taxon>
        <taxon>Teleostei</taxon>
        <taxon>Neoteleostei</taxon>
        <taxon>Acanthomorphata</taxon>
        <taxon>Eupercaria</taxon>
        <taxon>Perciformes</taxon>
        <taxon>Percoidei</taxon>
        <taxon>Percidae</taxon>
        <taxon>Percinae</taxon>
        <taxon>Perca</taxon>
    </lineage>
</organism>
<dbReference type="EMBL" id="SCKG01000017">
    <property type="protein sequence ID" value="TDH01090.1"/>
    <property type="molecule type" value="Genomic_DNA"/>
</dbReference>
<dbReference type="PANTHER" id="PTHR11042:SF187">
    <property type="entry name" value="EUKARYOTIC TRANSLATION INITIATION FACTOR 2-ALPHA KINASE 2"/>
    <property type="match status" value="1"/>
</dbReference>
<dbReference type="GO" id="GO:0003723">
    <property type="term" value="F:RNA binding"/>
    <property type="evidence" value="ECO:0007669"/>
    <property type="project" value="UniProtKB-UniRule"/>
</dbReference>
<dbReference type="Proteomes" id="UP000295070">
    <property type="component" value="Chromosome 17"/>
</dbReference>
<dbReference type="PROSITE" id="PS50137">
    <property type="entry name" value="DS_RBD"/>
    <property type="match status" value="1"/>
</dbReference>
<evidence type="ECO:0000256" key="4">
    <source>
        <dbReference type="ARBA" id="ARBA00022840"/>
    </source>
</evidence>
<keyword evidence="1" id="KW-0808">Transferase</keyword>
<dbReference type="SMART" id="SM00358">
    <property type="entry name" value="DSRM"/>
    <property type="match status" value="1"/>
</dbReference>
<feature type="compositionally biased region" description="Polar residues" evidence="7">
    <location>
        <begin position="139"/>
        <end position="154"/>
    </location>
</feature>
<reference evidence="10 11" key="1">
    <citation type="submission" date="2019-01" db="EMBL/GenBank/DDBJ databases">
        <title>A chromosome-scale genome assembly of the yellow perch, Perca flavescens.</title>
        <authorList>
            <person name="Feron R."/>
            <person name="Morvezen R."/>
            <person name="Bestin A."/>
            <person name="Haffray P."/>
            <person name="Klopp C."/>
            <person name="Zahm M."/>
            <person name="Cabau C."/>
            <person name="Roques C."/>
            <person name="Donnadieu C."/>
            <person name="Bouchez O."/>
            <person name="Christie M."/>
            <person name="Larson W."/>
            <person name="Guiguen Y."/>
        </authorList>
    </citation>
    <scope>NUCLEOTIDE SEQUENCE [LARGE SCALE GENOMIC DNA]</scope>
    <source>
        <strain evidence="10">YP-PL-M2</strain>
        <tissue evidence="10">Blood</tissue>
    </source>
</reference>
<dbReference type="PROSITE" id="PS00107">
    <property type="entry name" value="PROTEIN_KINASE_ATP"/>
    <property type="match status" value="1"/>
</dbReference>
<dbReference type="GO" id="GO:0005634">
    <property type="term" value="C:nucleus"/>
    <property type="evidence" value="ECO:0007669"/>
    <property type="project" value="TreeGrafter"/>
</dbReference>
<evidence type="ECO:0000313" key="10">
    <source>
        <dbReference type="EMBL" id="TDH01090.1"/>
    </source>
</evidence>